<dbReference type="AlphaFoldDB" id="Q483U0"/>
<evidence type="ECO:0000313" key="2">
    <source>
        <dbReference type="Proteomes" id="UP000000547"/>
    </source>
</evidence>
<dbReference type="Proteomes" id="UP000000547">
    <property type="component" value="Chromosome"/>
</dbReference>
<reference evidence="1" key="1">
    <citation type="journal article" date="2005" name="Proc. Natl. Acad. Sci. U.S.A.">
        <title>The psychrophilic lifestyle as revealed by the genome sequence of Colwellia psychrerythraea 34H through genomic and proteomic analyses.</title>
        <authorList>
            <person name="Methe B.A."/>
            <person name="Nelson K.E."/>
            <person name="Deming J.W."/>
            <person name="Momen B."/>
            <person name="Melamud E."/>
            <person name="Zhang X."/>
            <person name="Moult J."/>
            <person name="Madupu R."/>
            <person name="Nelson W.C."/>
            <person name="Dodson R.J."/>
            <person name="Brinkac L.M."/>
            <person name="Daugherty S.C."/>
            <person name="Durkin A.S."/>
            <person name="DeBoy R.T."/>
            <person name="Kolonay J.F."/>
            <person name="Sullivan S.A."/>
            <person name="Zhou L."/>
            <person name="Davidsen T.M."/>
            <person name="Wu M."/>
            <person name="Huston A.L."/>
            <person name="Lewis M."/>
            <person name="Weaver B."/>
            <person name="Weidman J.F."/>
            <person name="Khouri H."/>
            <person name="Utterback T.R."/>
            <person name="Feldblyum T.V."/>
            <person name="Fraser C.M."/>
        </authorList>
    </citation>
    <scope>NUCLEOTIDE SEQUENCE [LARGE SCALE GENOMIC DNA]</scope>
    <source>
        <strain evidence="1">34H</strain>
    </source>
</reference>
<name>Q483U0_COLP3</name>
<protein>
    <submittedName>
        <fullName evidence="1">Uncharacterized protein</fullName>
    </submittedName>
</protein>
<dbReference type="HOGENOM" id="CLU_3373158_0_0_6"/>
<organism evidence="1 2">
    <name type="scientific">Colwellia psychrerythraea (strain 34H / ATCC BAA-681)</name>
    <name type="common">Vibrio psychroerythus</name>
    <dbReference type="NCBI Taxonomy" id="167879"/>
    <lineage>
        <taxon>Bacteria</taxon>
        <taxon>Pseudomonadati</taxon>
        <taxon>Pseudomonadota</taxon>
        <taxon>Gammaproteobacteria</taxon>
        <taxon>Alteromonadales</taxon>
        <taxon>Colwelliaceae</taxon>
        <taxon>Colwellia</taxon>
    </lineage>
</organism>
<sequence>MTDNGCSIISHCNDEVIWLKRFFDGFKITLCRVK</sequence>
<proteinExistence type="predicted"/>
<accession>Q483U0</accession>
<dbReference type="KEGG" id="cps:CPS_1946"/>
<dbReference type="EMBL" id="CP000083">
    <property type="protein sequence ID" value="AAZ24228.1"/>
    <property type="molecule type" value="Genomic_DNA"/>
</dbReference>
<evidence type="ECO:0000313" key="1">
    <source>
        <dbReference type="EMBL" id="AAZ24228.1"/>
    </source>
</evidence>
<gene>
    <name evidence="1" type="ordered locus">CPS_1946</name>
</gene>